<dbReference type="AlphaFoldDB" id="A0A7C5TGL2"/>
<keyword evidence="2 7" id="KW-0547">Nucleotide-binding</keyword>
<dbReference type="SUPFAM" id="SSF64586">
    <property type="entry name" value="C-terminal domain of ProRS"/>
    <property type="match status" value="1"/>
</dbReference>
<dbReference type="Gene3D" id="3.30.930.10">
    <property type="entry name" value="Bira Bifunctional Protein, Domain 2"/>
    <property type="match status" value="1"/>
</dbReference>
<dbReference type="FunFam" id="3.30.930.10:FF:000037">
    <property type="entry name" value="Proline--tRNA ligase"/>
    <property type="match status" value="1"/>
</dbReference>
<accession>A0A7C5TGL2</accession>
<gene>
    <name evidence="7" type="primary">proS</name>
    <name evidence="9" type="ORF">ENM84_05580</name>
</gene>
<dbReference type="InterPro" id="IPR004154">
    <property type="entry name" value="Anticodon-bd"/>
</dbReference>
<dbReference type="InterPro" id="IPR036621">
    <property type="entry name" value="Anticodon-bd_dom_sf"/>
</dbReference>
<dbReference type="InterPro" id="IPR033721">
    <property type="entry name" value="ProRS_core_arch_euk"/>
</dbReference>
<comment type="similarity">
    <text evidence="7">Belongs to the class-II aminoacyl-tRNA synthetase family. ProS type 3 subfamily.</text>
</comment>
<evidence type="ECO:0000256" key="3">
    <source>
        <dbReference type="ARBA" id="ARBA00022840"/>
    </source>
</evidence>
<dbReference type="InterPro" id="IPR002314">
    <property type="entry name" value="aa-tRNA-synt_IIb"/>
</dbReference>
<organism evidence="9">
    <name type="scientific">Ignisphaera aggregans</name>
    <dbReference type="NCBI Taxonomy" id="334771"/>
    <lineage>
        <taxon>Archaea</taxon>
        <taxon>Thermoproteota</taxon>
        <taxon>Thermoprotei</taxon>
        <taxon>Desulfurococcales</taxon>
        <taxon>Desulfurococcaceae</taxon>
        <taxon>Ignisphaera</taxon>
    </lineage>
</organism>
<dbReference type="Gene3D" id="3.30.110.30">
    <property type="entry name" value="C-terminal domain of ProRS"/>
    <property type="match status" value="1"/>
</dbReference>
<dbReference type="InterPro" id="IPR017449">
    <property type="entry name" value="Pro-tRNA_synth_II"/>
</dbReference>
<dbReference type="Pfam" id="PF03129">
    <property type="entry name" value="HGTP_anticodon"/>
    <property type="match status" value="1"/>
</dbReference>
<feature type="domain" description="Aminoacyl-transfer RNA synthetases class-II family profile" evidence="8">
    <location>
        <begin position="43"/>
        <end position="285"/>
    </location>
</feature>
<dbReference type="GO" id="GO:0006433">
    <property type="term" value="P:prolyl-tRNA aminoacylation"/>
    <property type="evidence" value="ECO:0007669"/>
    <property type="project" value="UniProtKB-UniRule"/>
</dbReference>
<name>A0A7C5TGL2_9CREN</name>
<evidence type="ECO:0000313" key="9">
    <source>
        <dbReference type="EMBL" id="HHP82118.1"/>
    </source>
</evidence>
<protein>
    <recommendedName>
        <fullName evidence="7">Proline--tRNA ligase</fullName>
        <ecNumber evidence="7">6.1.1.15</ecNumber>
    </recommendedName>
    <alternativeName>
        <fullName evidence="7">Prolyl-tRNA synthetase</fullName>
        <shortName evidence="7">ProRS</shortName>
    </alternativeName>
</protein>
<dbReference type="Gene3D" id="3.40.50.800">
    <property type="entry name" value="Anticodon-binding domain"/>
    <property type="match status" value="1"/>
</dbReference>
<comment type="catalytic activity">
    <reaction evidence="6 7">
        <text>tRNA(Pro) + L-proline + ATP = L-prolyl-tRNA(Pro) + AMP + diphosphate</text>
        <dbReference type="Rhea" id="RHEA:14305"/>
        <dbReference type="Rhea" id="RHEA-COMP:9700"/>
        <dbReference type="Rhea" id="RHEA-COMP:9702"/>
        <dbReference type="ChEBI" id="CHEBI:30616"/>
        <dbReference type="ChEBI" id="CHEBI:33019"/>
        <dbReference type="ChEBI" id="CHEBI:60039"/>
        <dbReference type="ChEBI" id="CHEBI:78442"/>
        <dbReference type="ChEBI" id="CHEBI:78532"/>
        <dbReference type="ChEBI" id="CHEBI:456215"/>
        <dbReference type="EC" id="6.1.1.15"/>
    </reaction>
</comment>
<dbReference type="PANTHER" id="PTHR43382:SF2">
    <property type="entry name" value="BIFUNCTIONAL GLUTAMATE_PROLINE--TRNA LIGASE"/>
    <property type="match status" value="1"/>
</dbReference>
<sequence length="493" mass="57742">MLEKSITNKYGEKFSEWFEWIIREAEIYDYGRYPVKGMGIWLPYGFKLRKYILELIRSLLDETGHEEILLPLLIPETLFRKESEHVRGFESEVLWITKGGQEELDVKLVLRPTSETALSYMESFWIKSYKQLPKKYYQIVSIFRYETKMTKPMIRVREVTTFKEAHTLHENFDDCEKQVIEAIEIYSRFFDELSIPYIIIRRPQWDKFAGALYTIAFDTIFPDGKAIQIGTVHNLGQTFTSVFDVKIQKRDETIDYAWQTSYGISERVVASIIAFHSDERGLLLPPDIAPYQVVIIPIPHTDATIFTSVNKYCDKIGSILLQTGIRVYIDKRDDIRPVDKFFEWELKGVPIRIEIGYKEMQNNTITIFRRDTMKRRTIKAEELLHEIKRDFDEIKQNISLRAWNWFRLNIKTSNKFNEALTIVKNEGGIALLPWCGNENCVRAVIEKEEGIEALGEVYQSSLKRLNIELALDNVSCAFCDKKAIAFIAMAKRH</sequence>
<comment type="subunit">
    <text evidence="7">Homodimer.</text>
</comment>
<comment type="domain">
    <text evidence="7">Consists of three domains: the N-terminal catalytic domain, the anticodon-binding domain and the C-terminal extension.</text>
</comment>
<dbReference type="EC" id="6.1.1.15" evidence="7"/>
<dbReference type="GO" id="GO:0005737">
    <property type="term" value="C:cytoplasm"/>
    <property type="evidence" value="ECO:0007669"/>
    <property type="project" value="UniProtKB-SubCell"/>
</dbReference>
<dbReference type="InterPro" id="IPR002316">
    <property type="entry name" value="Pro-tRNA-ligase_IIa"/>
</dbReference>
<evidence type="ECO:0000256" key="6">
    <source>
        <dbReference type="ARBA" id="ARBA00047671"/>
    </source>
</evidence>
<keyword evidence="3 7" id="KW-0067">ATP-binding</keyword>
<reference evidence="9" key="1">
    <citation type="journal article" date="2020" name="mSystems">
        <title>Genome- and Community-Level Interaction Insights into Carbon Utilization and Element Cycling Functions of Hydrothermarchaeota in Hydrothermal Sediment.</title>
        <authorList>
            <person name="Zhou Z."/>
            <person name="Liu Y."/>
            <person name="Xu W."/>
            <person name="Pan J."/>
            <person name="Luo Z.H."/>
            <person name="Li M."/>
        </authorList>
    </citation>
    <scope>NUCLEOTIDE SEQUENCE [LARGE SCALE GENOMIC DNA]</scope>
    <source>
        <strain evidence="9">SpSt-1121</strain>
    </source>
</reference>
<dbReference type="PROSITE" id="PS50862">
    <property type="entry name" value="AA_TRNA_LIGASE_II"/>
    <property type="match status" value="1"/>
</dbReference>
<dbReference type="EMBL" id="DRZI01000236">
    <property type="protein sequence ID" value="HHP82118.1"/>
    <property type="molecule type" value="Genomic_DNA"/>
</dbReference>
<dbReference type="NCBIfam" id="TIGR00408">
    <property type="entry name" value="proS_fam_I"/>
    <property type="match status" value="1"/>
</dbReference>
<dbReference type="CDD" id="cd00778">
    <property type="entry name" value="ProRS_core_arch_euk"/>
    <property type="match status" value="1"/>
</dbReference>
<evidence type="ECO:0000256" key="1">
    <source>
        <dbReference type="ARBA" id="ARBA00022598"/>
    </source>
</evidence>
<dbReference type="Pfam" id="PF00587">
    <property type="entry name" value="tRNA-synt_2b"/>
    <property type="match status" value="1"/>
</dbReference>
<keyword evidence="1 7" id="KW-0436">Ligase</keyword>
<evidence type="ECO:0000256" key="5">
    <source>
        <dbReference type="ARBA" id="ARBA00023146"/>
    </source>
</evidence>
<dbReference type="InterPro" id="IPR004499">
    <property type="entry name" value="Pro-tRNA-ligase_IIa_arc-type"/>
</dbReference>
<comment type="function">
    <text evidence="7">Catalyzes the attachment of proline to tRNA(Pro) in a two-step reaction: proline is first activated by ATP to form Pro-AMP and then transferred to the acceptor end of tRNA(Pro).</text>
</comment>
<dbReference type="PANTHER" id="PTHR43382">
    <property type="entry name" value="PROLYL-TRNA SYNTHETASE"/>
    <property type="match status" value="1"/>
</dbReference>
<dbReference type="GO" id="GO:0004827">
    <property type="term" value="F:proline-tRNA ligase activity"/>
    <property type="evidence" value="ECO:0007669"/>
    <property type="project" value="UniProtKB-UniRule"/>
</dbReference>
<comment type="caution">
    <text evidence="9">The sequence shown here is derived from an EMBL/GenBank/DDBJ whole genome shotgun (WGS) entry which is preliminary data.</text>
</comment>
<dbReference type="SUPFAM" id="SSF55681">
    <property type="entry name" value="Class II aaRS and biotin synthetases"/>
    <property type="match status" value="1"/>
</dbReference>
<keyword evidence="7" id="KW-0963">Cytoplasm</keyword>
<evidence type="ECO:0000256" key="4">
    <source>
        <dbReference type="ARBA" id="ARBA00022917"/>
    </source>
</evidence>
<evidence type="ECO:0000256" key="7">
    <source>
        <dbReference type="HAMAP-Rule" id="MF_01571"/>
    </source>
</evidence>
<dbReference type="InterPro" id="IPR006195">
    <property type="entry name" value="aa-tRNA-synth_II"/>
</dbReference>
<evidence type="ECO:0000259" key="8">
    <source>
        <dbReference type="PROSITE" id="PS50862"/>
    </source>
</evidence>
<proteinExistence type="inferred from homology"/>
<dbReference type="InterPro" id="IPR045864">
    <property type="entry name" value="aa-tRNA-synth_II/BPL/LPL"/>
</dbReference>
<evidence type="ECO:0000256" key="2">
    <source>
        <dbReference type="ARBA" id="ARBA00022741"/>
    </source>
</evidence>
<keyword evidence="4 7" id="KW-0648">Protein biosynthesis</keyword>
<dbReference type="PRINTS" id="PR01046">
    <property type="entry name" value="TRNASYNTHPRO"/>
</dbReference>
<keyword evidence="5 7" id="KW-0030">Aminoacyl-tRNA synthetase</keyword>
<dbReference type="SUPFAM" id="SSF52954">
    <property type="entry name" value="Class II aaRS ABD-related"/>
    <property type="match status" value="1"/>
</dbReference>
<dbReference type="GO" id="GO:0017101">
    <property type="term" value="C:aminoacyl-tRNA synthetase multienzyme complex"/>
    <property type="evidence" value="ECO:0007669"/>
    <property type="project" value="TreeGrafter"/>
</dbReference>
<comment type="subcellular location">
    <subcellularLocation>
        <location evidence="7">Cytoplasm</location>
    </subcellularLocation>
</comment>
<dbReference type="HAMAP" id="MF_01571">
    <property type="entry name" value="Pro_tRNA_synth_type3"/>
    <property type="match status" value="1"/>
</dbReference>
<dbReference type="GO" id="GO:0005524">
    <property type="term" value="F:ATP binding"/>
    <property type="evidence" value="ECO:0007669"/>
    <property type="project" value="UniProtKB-UniRule"/>
</dbReference>